<dbReference type="PROSITE" id="PS50103">
    <property type="entry name" value="ZF_C3H1"/>
    <property type="match status" value="1"/>
</dbReference>
<gene>
    <name evidence="4" type="ORF">BGZ96_007864</name>
</gene>
<feature type="region of interest" description="Disordered" evidence="2">
    <location>
        <begin position="158"/>
        <end position="184"/>
    </location>
</feature>
<evidence type="ECO:0000313" key="4">
    <source>
        <dbReference type="EMBL" id="KAG0288336.1"/>
    </source>
</evidence>
<keyword evidence="1" id="KW-0862">Zinc</keyword>
<keyword evidence="1" id="KW-0479">Metal-binding</keyword>
<keyword evidence="5" id="KW-1185">Reference proteome</keyword>
<evidence type="ECO:0000256" key="2">
    <source>
        <dbReference type="SAM" id="MobiDB-lite"/>
    </source>
</evidence>
<reference evidence="4 5" key="1">
    <citation type="journal article" date="2020" name="Fungal Divers.">
        <title>Resolving the Mortierellaceae phylogeny through synthesis of multi-gene phylogenetics and phylogenomics.</title>
        <authorList>
            <person name="Vandepol N."/>
            <person name="Liber J."/>
            <person name="Desiro A."/>
            <person name="Na H."/>
            <person name="Kennedy M."/>
            <person name="Barry K."/>
            <person name="Grigoriev I.V."/>
            <person name="Miller A.N."/>
            <person name="O'Donnell K."/>
            <person name="Stajich J.E."/>
            <person name="Bonito G."/>
        </authorList>
    </citation>
    <scope>NUCLEOTIDE SEQUENCE [LARGE SCALE GENOMIC DNA]</scope>
    <source>
        <strain evidence="4 5">AD045</strain>
    </source>
</reference>
<feature type="compositionally biased region" description="Low complexity" evidence="2">
    <location>
        <begin position="75"/>
        <end position="96"/>
    </location>
</feature>
<proteinExistence type="predicted"/>
<sequence>MSATEQDQAPPLDPFGNEICLLFLKYGKCRYKKKCKKSHIVPDKNAPIMQQVTSVAPEKPDVKEGPKIAFTVKKTPYARPSTATTSASSSSVAPSPKWISHQKQQQKYYQNLPRQELPKQERNTAELSSIPHTQQIGKDVFEQALKCTDGAAEAMDVDLQPPTTLHQEEPKKPRKPKAKRSPKDHIHCLLSSLFKTTISSDAIVASWSTVLTAGYPGLPAKGRQSRGNVSASGKKDHHGSRKTPYATPATVSSNESEAANEKIENWYTTYKARLEPKTRRLMVITKPTTARHQNQLKIMRKHHWECCTEIEQHLKRNVPTAFSLKIVRARIDWERVAPYITLMIQAAFEMDIQNPHLPVIGATLCALLEHKDLGGLASENMLMSWGLSGINARRFTSHLWEVMIAAAGEASVRGGKGYGMRVRQLEDKDDFKTIRSRLHHLNKAPT</sequence>
<organism evidence="4 5">
    <name type="scientific">Linnemannia gamsii</name>
    <dbReference type="NCBI Taxonomy" id="64522"/>
    <lineage>
        <taxon>Eukaryota</taxon>
        <taxon>Fungi</taxon>
        <taxon>Fungi incertae sedis</taxon>
        <taxon>Mucoromycota</taxon>
        <taxon>Mortierellomycotina</taxon>
        <taxon>Mortierellomycetes</taxon>
        <taxon>Mortierellales</taxon>
        <taxon>Mortierellaceae</taxon>
        <taxon>Linnemannia</taxon>
    </lineage>
</organism>
<protein>
    <recommendedName>
        <fullName evidence="3">C3H1-type domain-containing protein</fullName>
    </recommendedName>
</protein>
<dbReference type="Proteomes" id="UP001194696">
    <property type="component" value="Unassembled WGS sequence"/>
</dbReference>
<dbReference type="InterPro" id="IPR000571">
    <property type="entry name" value="Znf_CCCH"/>
</dbReference>
<evidence type="ECO:0000313" key="5">
    <source>
        <dbReference type="Proteomes" id="UP001194696"/>
    </source>
</evidence>
<keyword evidence="1" id="KW-0863">Zinc-finger</keyword>
<feature type="region of interest" description="Disordered" evidence="2">
    <location>
        <begin position="217"/>
        <end position="258"/>
    </location>
</feature>
<comment type="caution">
    <text evidence="4">The sequence shown here is derived from an EMBL/GenBank/DDBJ whole genome shotgun (WGS) entry which is preliminary data.</text>
</comment>
<feature type="zinc finger region" description="C3H1-type" evidence="1">
    <location>
        <begin position="14"/>
        <end position="42"/>
    </location>
</feature>
<evidence type="ECO:0000259" key="3">
    <source>
        <dbReference type="PROSITE" id="PS50103"/>
    </source>
</evidence>
<dbReference type="EMBL" id="JAAAIM010000417">
    <property type="protein sequence ID" value="KAG0288336.1"/>
    <property type="molecule type" value="Genomic_DNA"/>
</dbReference>
<accession>A0ABQ7JZG5</accession>
<name>A0ABQ7JZG5_9FUNG</name>
<feature type="domain" description="C3H1-type" evidence="3">
    <location>
        <begin position="14"/>
        <end position="42"/>
    </location>
</feature>
<feature type="region of interest" description="Disordered" evidence="2">
    <location>
        <begin position="75"/>
        <end position="107"/>
    </location>
</feature>
<evidence type="ECO:0000256" key="1">
    <source>
        <dbReference type="PROSITE-ProRule" id="PRU00723"/>
    </source>
</evidence>